<dbReference type="PROSITE" id="PS50914">
    <property type="entry name" value="BON"/>
    <property type="match status" value="3"/>
</dbReference>
<dbReference type="InterPro" id="IPR007055">
    <property type="entry name" value="BON_dom"/>
</dbReference>
<dbReference type="PATRIC" id="fig|1185652.3.peg.6571"/>
<keyword evidence="2" id="KW-0614">Plasmid</keyword>
<geneLocation type="plasmid" evidence="3">
    <name>pUSDA257 fragment 1</name>
</geneLocation>
<accession>I3XG43</accession>
<dbReference type="InterPro" id="IPR051686">
    <property type="entry name" value="Lipoprotein_DolP"/>
</dbReference>
<dbReference type="PANTHER" id="PTHR34606:SF15">
    <property type="entry name" value="BON DOMAIN-CONTAINING PROTEIN"/>
    <property type="match status" value="1"/>
</dbReference>
<evidence type="ECO:0000259" key="1">
    <source>
        <dbReference type="PROSITE" id="PS50914"/>
    </source>
</evidence>
<dbReference type="EMBL" id="CP003564">
    <property type="protein sequence ID" value="AFL54849.1"/>
    <property type="molecule type" value="Genomic_DNA"/>
</dbReference>
<sequence>MANTYTIVWLLAERKETIMSDIRLRQDILDELEYEPSIDAANIGVTVEDGIATLTGHVHSFEEKHTAERVAQRVKGVRAIAEEIVVRLPENKKAADDEIASRVVKILAWGAAIADLKDIQVKVENGYVTLEGTVDFHFQRSAAESLVRRLTGITGIDNRLRIRPMLDVLDIRHGIREALKRNAEIEAENIDVEVSGSHVTLRGKVQSRRERIMAERAAWSARGVTAVEDHLTIEEPKGRFNS</sequence>
<name>I3XG43_SINF2</name>
<feature type="domain" description="BON" evidence="1">
    <location>
        <begin position="95"/>
        <end position="164"/>
    </location>
</feature>
<dbReference type="PANTHER" id="PTHR34606">
    <property type="entry name" value="BON DOMAIN-CONTAINING PROTEIN"/>
    <property type="match status" value="1"/>
</dbReference>
<evidence type="ECO:0000313" key="2">
    <source>
        <dbReference type="EMBL" id="AFL54849.1"/>
    </source>
</evidence>
<proteinExistence type="predicted"/>
<dbReference type="SMART" id="SM00749">
    <property type="entry name" value="BON"/>
    <property type="match status" value="3"/>
</dbReference>
<dbReference type="Gene3D" id="3.30.1340.30">
    <property type="match status" value="3"/>
</dbReference>
<protein>
    <recommendedName>
        <fullName evidence="1">BON domain-containing protein</fullName>
    </recommendedName>
</protein>
<feature type="domain" description="BON" evidence="1">
    <location>
        <begin position="167"/>
        <end position="235"/>
    </location>
</feature>
<dbReference type="InterPro" id="IPR014004">
    <property type="entry name" value="Transpt-assoc_nodulatn_dom_bac"/>
</dbReference>
<dbReference type="Pfam" id="PF04972">
    <property type="entry name" value="BON"/>
    <property type="match status" value="3"/>
</dbReference>
<dbReference type="HOGENOM" id="CLU_082070_0_0_5"/>
<feature type="domain" description="BON" evidence="1">
    <location>
        <begin position="20"/>
        <end position="88"/>
    </location>
</feature>
<gene>
    <name evidence="2" type="ORF">USDA257_p01320</name>
</gene>
<dbReference type="AlphaFoldDB" id="I3XG43"/>
<organism evidence="2">
    <name type="scientific">Sinorhizobium fredii (strain USDA 257)</name>
    <dbReference type="NCBI Taxonomy" id="1185652"/>
    <lineage>
        <taxon>Bacteria</taxon>
        <taxon>Pseudomonadati</taxon>
        <taxon>Pseudomonadota</taxon>
        <taxon>Alphaproteobacteria</taxon>
        <taxon>Hyphomicrobiales</taxon>
        <taxon>Rhizobiaceae</taxon>
        <taxon>Sinorhizobium/Ensifer group</taxon>
        <taxon>Sinorhizobium</taxon>
    </lineage>
</organism>
<evidence type="ECO:0000313" key="3">
    <source>
        <dbReference type="Proteomes" id="UP000006180"/>
    </source>
</evidence>
<reference evidence="2" key="1">
    <citation type="journal article" date="2012" name="J. Bacteriol.">
        <title>Complete genome sequence of the broad-host-range strain Sinorhizobium fredii USDA257.</title>
        <authorList>
            <person name="Schuldes J."/>
            <person name="Rodriguez Orbegoso M."/>
            <person name="Schmeisser C."/>
            <person name="Krishnan H.B."/>
            <person name="Daniel R."/>
            <person name="Streit W.R."/>
        </authorList>
    </citation>
    <scope>NUCLEOTIDE SEQUENCE [LARGE SCALE GENOMIC DNA]</scope>
    <source>
        <strain evidence="2">USDA 257</strain>
        <plasmid evidence="2">pUSDA257</plasmid>
    </source>
</reference>